<sequence length="1429" mass="156745">MTLPLLKLVDPANDTDDKPGRLFQVARAIADGLARGDIPTRHALKRHMTEAFGTSDATGDWSMRDAYDALEAAQTILLSRKDFALRRDCEPEETFAAMRRFQDRLPTQTYRSEHQVAMQQFSTPLALAWLAAFAAGLGHEDRVLEPSAGTGMLAAHAAYLGLPLTLNERDPQRARLLSLALNQPVAQHDAEFVHDRLPVDDRPSVVLINPPFSRSEGRGRDRHAGARHLRSALLRLADAGRCVAIMPPSFAADGSDASGYNAVAELVTPRAEITILGHPYAKHGTAISVRLIVFDKGWSGSPTRHTVDDIDAALAPVLALPPRLDPSIPPPPPAAAPVRLRPRLADPSGSLFGGVTGQKIPVPDRIAATGDPARPLSYAVRATPRTAGDPVGIYAPWRLARIDIEDATAHPDELVESIAMASVLPPAPSHQPLLQRRAFDALSDAQLETLIHAGEAFSRDLPGTFIPNQAGDQLHENATGHAYRTGFFVGDGTGVGKGREGAAIILDQWNQGRRRAIWISKSASLLEDARRDWSALGGLPIDIQPLDAFPLSEPVAMASGILFLTYATLRSSRHDQSSRLQQILQWTGPDFEGVILLDESHALGNAAGTESEFGNAKGSEQGLAGVRLQNALPRARIVYESATGATKPENLSYASRLGLWGPGTAFHDRNAFMAAMEDGGIAAMEIVARDLKAMGLYTARALSFAGVEYEPLEHKLTPDQIDIYDAYADAWAIIHQNLDEALKAANIVDRMSGATMNAMAKGSALSRFESSKQRFFSQLLISMKMPTVIRAIEAELAAGHAAVVQLVTTAEAILDRRLADLSADERANLSVDVSPLDTLIDYLKTAFPTRQMRAFRASDGTMRSEPMVDPDGRPVHCQEAAAARDDLVERLCAMPPVPAALDALVWHFGTDRIAEVTGRSRRIVVDPQCRQKIERRSARSNISETQAFMDDKKPILVFSDAGGTGRSYHADLKCKSAHRRRVHFLLEPGWRADVAIQGLGRTHRTNQASPPVFRPVTTDCKGERRFISTIARRLDSLGALTRGQRQTGGQNLFNPADNLESDYAREALTQWYHLLHAGKLSSVTLDAFQIITGLKLTDDNETLLDKLPPIQRWLNRILALKIATQNAIFEEYMGLIQARVDAAREAGTLDVGVETIRAERIVPLSEQVLRVDPVTGAETRLLRLELHLKPHVTSFARLMQLWDGTDDVAFLRNGRSGRVALRVPSWSITDEEGRPVPMCQLVRPTGASRIQFAELWHTHWKTIDRESFQQFWEAEMEEAVAEVDIQVISVATGLLLPVWHKLPEEDVRVWRIDDAAGMSILGRIVMPRAVEKLEAEFGLAGSIQLTPEELIAAAKTGDGALIPGLDGARLVSAFVNNSRRLEIRDFKPHDRDWLKARGAFSEVISYKTRLFLPVDRANELLVTIIAERS</sequence>
<accession>A0A1B3ZDW4</accession>
<dbReference type="SUPFAM" id="SSF52540">
    <property type="entry name" value="P-loop containing nucleoside triphosphate hydrolases"/>
    <property type="match status" value="1"/>
</dbReference>
<reference evidence="4 5" key="1">
    <citation type="submission" date="2016-01" db="EMBL/GenBank/DDBJ databases">
        <title>Complete genome and mega plasmid sequence of Sphingomonas panacis DCY99 elicits systemic resistance in rice to Xanthomonas oryzae.</title>
        <authorList>
            <person name="Kim Y.J."/>
            <person name="Yang D.C."/>
            <person name="Sing P."/>
        </authorList>
    </citation>
    <scope>NUCLEOTIDE SEQUENCE [LARGE SCALE GENOMIC DNA]</scope>
    <source>
        <strain evidence="4 5">DCY99</strain>
    </source>
</reference>
<evidence type="ECO:0000313" key="4">
    <source>
        <dbReference type="EMBL" id="AOH85609.1"/>
    </source>
</evidence>
<dbReference type="Pfam" id="PF13871">
    <property type="entry name" value="Helicase_C_4"/>
    <property type="match status" value="1"/>
</dbReference>
<dbReference type="EMBL" id="CP014168">
    <property type="protein sequence ID" value="AOH85609.1"/>
    <property type="molecule type" value="Genomic_DNA"/>
</dbReference>
<dbReference type="InterPro" id="IPR027417">
    <property type="entry name" value="P-loop_NTPase"/>
</dbReference>
<keyword evidence="4" id="KW-0808">Transferase</keyword>
<proteinExistence type="inferred from homology"/>
<protein>
    <submittedName>
        <fullName evidence="4">Methylase</fullName>
    </submittedName>
</protein>
<dbReference type="InterPro" id="IPR026741">
    <property type="entry name" value="SNO"/>
</dbReference>
<name>A0A1B3ZDW4_9SPHN</name>
<dbReference type="PANTHER" id="PTHR12706">
    <property type="entry name" value="STRAWBERRY NOTCH-RELATED"/>
    <property type="match status" value="1"/>
</dbReference>
<dbReference type="InterPro" id="IPR026937">
    <property type="entry name" value="SBNO_Helicase_C_dom"/>
</dbReference>
<dbReference type="STRING" id="1560345.AWL63_18380"/>
<feature type="domain" description="Strawberry notch AAA" evidence="3">
    <location>
        <begin position="409"/>
        <end position="726"/>
    </location>
</feature>
<dbReference type="PANTHER" id="PTHR12706:SF30">
    <property type="entry name" value="PROTEIN STRAWBERRY NOTCH-RELATED"/>
    <property type="match status" value="1"/>
</dbReference>
<dbReference type="GO" id="GO:0008168">
    <property type="term" value="F:methyltransferase activity"/>
    <property type="evidence" value="ECO:0007669"/>
    <property type="project" value="UniProtKB-KW"/>
</dbReference>
<feature type="domain" description="Strawberry notch helicase C" evidence="2">
    <location>
        <begin position="900"/>
        <end position="1155"/>
    </location>
</feature>
<dbReference type="RefSeq" id="WP_069206144.1">
    <property type="nucleotide sequence ID" value="NZ_CP014168.1"/>
</dbReference>
<dbReference type="SUPFAM" id="SSF53335">
    <property type="entry name" value="S-adenosyl-L-methionine-dependent methyltransferases"/>
    <property type="match status" value="1"/>
</dbReference>
<organism evidence="4 5">
    <name type="scientific">Sphingomonas panacis</name>
    <dbReference type="NCBI Taxonomy" id="1560345"/>
    <lineage>
        <taxon>Bacteria</taxon>
        <taxon>Pseudomonadati</taxon>
        <taxon>Pseudomonadota</taxon>
        <taxon>Alphaproteobacteria</taxon>
        <taxon>Sphingomonadales</taxon>
        <taxon>Sphingomonadaceae</taxon>
        <taxon>Sphingomonas</taxon>
    </lineage>
</organism>
<evidence type="ECO:0000259" key="3">
    <source>
        <dbReference type="Pfam" id="PF13872"/>
    </source>
</evidence>
<dbReference type="InterPro" id="IPR039187">
    <property type="entry name" value="SNO_AAA"/>
</dbReference>
<comment type="similarity">
    <text evidence="1">Belongs to the SBNO family.</text>
</comment>
<evidence type="ECO:0000259" key="2">
    <source>
        <dbReference type="Pfam" id="PF13871"/>
    </source>
</evidence>
<dbReference type="OrthoDB" id="270332at2"/>
<evidence type="ECO:0000313" key="5">
    <source>
        <dbReference type="Proteomes" id="UP000094256"/>
    </source>
</evidence>
<dbReference type="InterPro" id="IPR029063">
    <property type="entry name" value="SAM-dependent_MTases_sf"/>
</dbReference>
<dbReference type="GO" id="GO:0006355">
    <property type="term" value="P:regulation of DNA-templated transcription"/>
    <property type="evidence" value="ECO:0007669"/>
    <property type="project" value="InterPro"/>
</dbReference>
<dbReference type="Pfam" id="PF13872">
    <property type="entry name" value="AAA_34"/>
    <property type="match status" value="1"/>
</dbReference>
<dbReference type="GO" id="GO:0032259">
    <property type="term" value="P:methylation"/>
    <property type="evidence" value="ECO:0007669"/>
    <property type="project" value="UniProtKB-KW"/>
</dbReference>
<gene>
    <name evidence="4" type="ORF">AWL63_18380</name>
</gene>
<dbReference type="Proteomes" id="UP000094256">
    <property type="component" value="Chromosome"/>
</dbReference>
<keyword evidence="5" id="KW-1185">Reference proteome</keyword>
<dbReference type="KEGG" id="span:AWL63_18380"/>
<keyword evidence="4" id="KW-0489">Methyltransferase</keyword>
<dbReference type="Gene3D" id="3.40.50.150">
    <property type="entry name" value="Vaccinia Virus protein VP39"/>
    <property type="match status" value="1"/>
</dbReference>
<evidence type="ECO:0000256" key="1">
    <source>
        <dbReference type="ARBA" id="ARBA00006992"/>
    </source>
</evidence>